<name>A0A9R1BHK2_TRITD</name>
<gene>
    <name evidence="5" type="ORF">TRITD_7Av1G005850</name>
</gene>
<protein>
    <recommendedName>
        <fullName evidence="4">Pectinesterase inhibitor domain-containing protein</fullName>
    </recommendedName>
</protein>
<dbReference type="GO" id="GO:0004857">
    <property type="term" value="F:enzyme inhibitor activity"/>
    <property type="evidence" value="ECO:0007669"/>
    <property type="project" value="InterPro"/>
</dbReference>
<dbReference type="NCBIfam" id="TIGR01614">
    <property type="entry name" value="PME_inhib"/>
    <property type="match status" value="1"/>
</dbReference>
<sequence>MLLSTILAVEASDSGGGNPKVTNFMVEACKNASKKNQYYDPDPMTREFCVSTLKLDNRSAEAKDLHGLVLVAINILKGQVAVANGNVKQMLHNTKNGTVAMFNLSFCVVDYDRTVSILNICETMINEYHGGTGGSNDGSRSSALLACLRKLDEPLNDIWLRLPDNSDAEKLPDDYDAVGKLVKLNFCLASTI</sequence>
<dbReference type="InterPro" id="IPR006501">
    <property type="entry name" value="Pectinesterase_inhib_dom"/>
</dbReference>
<evidence type="ECO:0000256" key="1">
    <source>
        <dbReference type="ARBA" id="ARBA00022729"/>
    </source>
</evidence>
<evidence type="ECO:0000259" key="4">
    <source>
        <dbReference type="Pfam" id="PF04043"/>
    </source>
</evidence>
<comment type="similarity">
    <text evidence="3">Belongs to the PMEI family.</text>
</comment>
<evidence type="ECO:0000256" key="3">
    <source>
        <dbReference type="ARBA" id="ARBA00038471"/>
    </source>
</evidence>
<keyword evidence="1" id="KW-0732">Signal</keyword>
<dbReference type="Pfam" id="PF04043">
    <property type="entry name" value="PMEI"/>
    <property type="match status" value="1"/>
</dbReference>
<dbReference type="Gramene" id="TRITD7Av1G005850.1">
    <property type="protein sequence ID" value="TRITD7Av1G005850.1"/>
    <property type="gene ID" value="TRITD7Av1G005850"/>
</dbReference>
<reference evidence="5 6" key="1">
    <citation type="submission" date="2017-09" db="EMBL/GenBank/DDBJ databases">
        <authorList>
            <consortium name="International Durum Wheat Genome Sequencing Consortium (IDWGSC)"/>
            <person name="Milanesi L."/>
        </authorList>
    </citation>
    <scope>NUCLEOTIDE SEQUENCE [LARGE SCALE GENOMIC DNA]</scope>
    <source>
        <strain evidence="6">cv. Svevo</strain>
    </source>
</reference>
<evidence type="ECO:0000313" key="5">
    <source>
        <dbReference type="EMBL" id="VAI68680.1"/>
    </source>
</evidence>
<dbReference type="OMA" id="QMLHNTK"/>
<evidence type="ECO:0000256" key="2">
    <source>
        <dbReference type="ARBA" id="ARBA00023157"/>
    </source>
</evidence>
<organism evidence="5 6">
    <name type="scientific">Triticum turgidum subsp. durum</name>
    <name type="common">Durum wheat</name>
    <name type="synonym">Triticum durum</name>
    <dbReference type="NCBI Taxonomy" id="4567"/>
    <lineage>
        <taxon>Eukaryota</taxon>
        <taxon>Viridiplantae</taxon>
        <taxon>Streptophyta</taxon>
        <taxon>Embryophyta</taxon>
        <taxon>Tracheophyta</taxon>
        <taxon>Spermatophyta</taxon>
        <taxon>Magnoliopsida</taxon>
        <taxon>Liliopsida</taxon>
        <taxon>Poales</taxon>
        <taxon>Poaceae</taxon>
        <taxon>BOP clade</taxon>
        <taxon>Pooideae</taxon>
        <taxon>Triticodae</taxon>
        <taxon>Triticeae</taxon>
        <taxon>Triticinae</taxon>
        <taxon>Triticum</taxon>
    </lineage>
</organism>
<keyword evidence="2" id="KW-1015">Disulfide bond</keyword>
<dbReference type="Gene3D" id="1.20.140.40">
    <property type="entry name" value="Invertase/pectin methylesterase inhibitor family protein"/>
    <property type="match status" value="1"/>
</dbReference>
<accession>A0A9R1BHK2</accession>
<dbReference type="Proteomes" id="UP000324705">
    <property type="component" value="Chromosome 7A"/>
</dbReference>
<feature type="domain" description="Pectinesterase inhibitor" evidence="4">
    <location>
        <begin position="26"/>
        <end position="120"/>
    </location>
</feature>
<dbReference type="PANTHER" id="PTHR35357:SF8">
    <property type="entry name" value="OS01G0111000 PROTEIN"/>
    <property type="match status" value="1"/>
</dbReference>
<proteinExistence type="inferred from homology"/>
<dbReference type="AlphaFoldDB" id="A0A9R1BHK2"/>
<keyword evidence="6" id="KW-1185">Reference proteome</keyword>
<evidence type="ECO:0000313" key="6">
    <source>
        <dbReference type="Proteomes" id="UP000324705"/>
    </source>
</evidence>
<dbReference type="PANTHER" id="PTHR35357">
    <property type="entry name" value="OS02G0537100 PROTEIN"/>
    <property type="match status" value="1"/>
</dbReference>
<dbReference type="EMBL" id="LT934123">
    <property type="protein sequence ID" value="VAI68680.1"/>
    <property type="molecule type" value="Genomic_DNA"/>
</dbReference>
<dbReference type="SUPFAM" id="SSF101148">
    <property type="entry name" value="Plant invertase/pectin methylesterase inhibitor"/>
    <property type="match status" value="1"/>
</dbReference>
<dbReference type="InterPro" id="IPR035513">
    <property type="entry name" value="Invertase/methylesterase_inhib"/>
</dbReference>